<dbReference type="AlphaFoldDB" id="A0A382A3A6"/>
<proteinExistence type="predicted"/>
<protein>
    <submittedName>
        <fullName evidence="2">Uncharacterized protein</fullName>
    </submittedName>
</protein>
<organism evidence="2">
    <name type="scientific">marine metagenome</name>
    <dbReference type="NCBI Taxonomy" id="408172"/>
    <lineage>
        <taxon>unclassified sequences</taxon>
        <taxon>metagenomes</taxon>
        <taxon>ecological metagenomes</taxon>
    </lineage>
</organism>
<reference evidence="2" key="1">
    <citation type="submission" date="2018-05" db="EMBL/GenBank/DDBJ databases">
        <authorList>
            <person name="Lanie J.A."/>
            <person name="Ng W.-L."/>
            <person name="Kazmierczak K.M."/>
            <person name="Andrzejewski T.M."/>
            <person name="Davidsen T.M."/>
            <person name="Wayne K.J."/>
            <person name="Tettelin H."/>
            <person name="Glass J.I."/>
            <person name="Rusch D."/>
            <person name="Podicherti R."/>
            <person name="Tsui H.-C.T."/>
            <person name="Winkler M.E."/>
        </authorList>
    </citation>
    <scope>NUCLEOTIDE SEQUENCE</scope>
</reference>
<feature type="compositionally biased region" description="Basic and acidic residues" evidence="1">
    <location>
        <begin position="1"/>
        <end position="11"/>
    </location>
</feature>
<name>A0A382A3A6_9ZZZZ</name>
<evidence type="ECO:0000313" key="2">
    <source>
        <dbReference type="EMBL" id="SVA95990.1"/>
    </source>
</evidence>
<gene>
    <name evidence="2" type="ORF">METZ01_LOCUS148844</name>
</gene>
<feature type="region of interest" description="Disordered" evidence="1">
    <location>
        <begin position="1"/>
        <end position="31"/>
    </location>
</feature>
<accession>A0A382A3A6</accession>
<evidence type="ECO:0000256" key="1">
    <source>
        <dbReference type="SAM" id="MobiDB-lite"/>
    </source>
</evidence>
<sequence length="102" mass="12155">MNDPFKQDEPPKFTGRPPKPGKPPLFKDRRAHRIELRNKISGFKEEINELKAFKTDDESKQAEIQQRMSVLKTRLKECEMEKESIEQFNHIQFVKNVKKSRE</sequence>
<dbReference type="EMBL" id="UINC01023735">
    <property type="protein sequence ID" value="SVA95990.1"/>
    <property type="molecule type" value="Genomic_DNA"/>
</dbReference>
<feature type="non-terminal residue" evidence="2">
    <location>
        <position position="102"/>
    </location>
</feature>